<dbReference type="InterPro" id="IPR011701">
    <property type="entry name" value="MFS"/>
</dbReference>
<keyword evidence="6 7" id="KW-0472">Membrane</keyword>
<evidence type="ECO:0000259" key="8">
    <source>
        <dbReference type="PROSITE" id="PS50850"/>
    </source>
</evidence>
<feature type="transmembrane region" description="Helical" evidence="7">
    <location>
        <begin position="221"/>
        <end position="242"/>
    </location>
</feature>
<dbReference type="InterPro" id="IPR036259">
    <property type="entry name" value="MFS_trans_sf"/>
</dbReference>
<feature type="transmembrane region" description="Helical" evidence="7">
    <location>
        <begin position="307"/>
        <end position="329"/>
    </location>
</feature>
<dbReference type="InterPro" id="IPR001958">
    <property type="entry name" value="Tet-R_TetA/multi-R_MdtG-like"/>
</dbReference>
<evidence type="ECO:0000256" key="2">
    <source>
        <dbReference type="ARBA" id="ARBA00022448"/>
    </source>
</evidence>
<keyword evidence="10" id="KW-1185">Reference proteome</keyword>
<evidence type="ECO:0000256" key="6">
    <source>
        <dbReference type="ARBA" id="ARBA00023136"/>
    </source>
</evidence>
<feature type="transmembrane region" description="Helical" evidence="7">
    <location>
        <begin position="254"/>
        <end position="273"/>
    </location>
</feature>
<evidence type="ECO:0000313" key="9">
    <source>
        <dbReference type="EMBL" id="MDI1231557.1"/>
    </source>
</evidence>
<dbReference type="Gene3D" id="1.20.1250.20">
    <property type="entry name" value="MFS general substrate transporter like domains"/>
    <property type="match status" value="1"/>
</dbReference>
<keyword evidence="4 7" id="KW-0812">Transmembrane</keyword>
<dbReference type="InterPro" id="IPR020846">
    <property type="entry name" value="MFS_dom"/>
</dbReference>
<feature type="transmembrane region" description="Helical" evidence="7">
    <location>
        <begin position="47"/>
        <end position="70"/>
    </location>
</feature>
<evidence type="ECO:0000313" key="10">
    <source>
        <dbReference type="Proteomes" id="UP001160519"/>
    </source>
</evidence>
<evidence type="ECO:0000256" key="7">
    <source>
        <dbReference type="SAM" id="Phobius"/>
    </source>
</evidence>
<dbReference type="PROSITE" id="PS50850">
    <property type="entry name" value="MFS"/>
    <property type="match status" value="1"/>
</dbReference>
<feature type="transmembrane region" description="Helical" evidence="7">
    <location>
        <begin position="111"/>
        <end position="129"/>
    </location>
</feature>
<dbReference type="Proteomes" id="UP001160519">
    <property type="component" value="Unassembled WGS sequence"/>
</dbReference>
<keyword evidence="3" id="KW-1003">Cell membrane</keyword>
<dbReference type="InterPro" id="IPR050171">
    <property type="entry name" value="MFS_Transporters"/>
</dbReference>
<dbReference type="GO" id="GO:0022857">
    <property type="term" value="F:transmembrane transporter activity"/>
    <property type="evidence" value="ECO:0007669"/>
    <property type="project" value="InterPro"/>
</dbReference>
<dbReference type="PRINTS" id="PR01035">
    <property type="entry name" value="TCRTETA"/>
</dbReference>
<evidence type="ECO:0000256" key="5">
    <source>
        <dbReference type="ARBA" id="ARBA00022989"/>
    </source>
</evidence>
<evidence type="ECO:0000256" key="3">
    <source>
        <dbReference type="ARBA" id="ARBA00022475"/>
    </source>
</evidence>
<name>A0AA43Q6X1_9GAMM</name>
<accession>A0AA43Q6X1</accession>
<feature type="transmembrane region" description="Helical" evidence="7">
    <location>
        <begin position="82"/>
        <end position="105"/>
    </location>
</feature>
<keyword evidence="5 7" id="KW-1133">Transmembrane helix</keyword>
<dbReference type="Gene3D" id="3.30.70.100">
    <property type="match status" value="1"/>
</dbReference>
<keyword evidence="2" id="KW-0813">Transport</keyword>
<dbReference type="PANTHER" id="PTHR23517:SF2">
    <property type="entry name" value="MULTIDRUG RESISTANCE PROTEIN MDTH"/>
    <property type="match status" value="1"/>
</dbReference>
<feature type="transmembrane region" description="Helical" evidence="7">
    <location>
        <begin position="369"/>
        <end position="390"/>
    </location>
</feature>
<dbReference type="CDD" id="cd17472">
    <property type="entry name" value="MFS_YajR_like"/>
    <property type="match status" value="1"/>
</dbReference>
<feature type="transmembrane region" description="Helical" evidence="7">
    <location>
        <begin position="341"/>
        <end position="363"/>
    </location>
</feature>
<proteinExistence type="predicted"/>
<protein>
    <submittedName>
        <fullName evidence="9">MFS transporter</fullName>
    </submittedName>
</protein>
<reference evidence="9" key="1">
    <citation type="submission" date="2023-01" db="EMBL/GenBank/DDBJ databases">
        <title>Biogeochemical cycle of methane in antarctic sediments.</title>
        <authorList>
            <person name="Roldan D.M."/>
            <person name="Menes R.J."/>
        </authorList>
    </citation>
    <scope>NUCLEOTIDE SEQUENCE [LARGE SCALE GENOMIC DNA]</scope>
    <source>
        <strain evidence="9">K-2018 MAG008</strain>
    </source>
</reference>
<dbReference type="Pfam" id="PF07690">
    <property type="entry name" value="MFS_1"/>
    <property type="match status" value="1"/>
</dbReference>
<sequence length="460" mass="49636">MQDITSSMTLSEKRATWSLAGIYALRMLGLFMILPVLSLFAEQLEGSTPALIGLAMSIYGLPQVLLQIPFGLLSDRFGRKKMIIIGLVLFMIGSVIAALSTTIYGVLVGRAFQGAGAVSAVIMALVADLTQEVHRTKAMAIIGISIGASFGIGIIAGPVISGFGGVQSVFAVTAVLTALAIIAIIFIVPDPHQTKLHRDAEFVPEETMHVLKNPDLLRLNYGIFTLHMILMAIFVVVPSLMRDAGLLAGGEWKVYLPVFVISMAFAVPFVILAEKKRKMKQVFIGAIAVVMVAELGLSFMHQSLIGIIAFLWLFFCGFNLLEATLPSLISKTAPADLKGTAMGAYSSSQFLGLFIGGLVGGWFNGVFGVTAVFLFSAAAAFSWLLVSLWMKSPRYVANLLISLEKLSEPDANEFIAEMGKLSGVEEITLHYDEALAYLKVDNQQLDKDKLQGLITQYVNT</sequence>
<feature type="transmembrane region" description="Helical" evidence="7">
    <location>
        <begin position="141"/>
        <end position="163"/>
    </location>
</feature>
<feature type="transmembrane region" description="Helical" evidence="7">
    <location>
        <begin position="169"/>
        <end position="188"/>
    </location>
</feature>
<dbReference type="GO" id="GO:0005886">
    <property type="term" value="C:plasma membrane"/>
    <property type="evidence" value="ECO:0007669"/>
    <property type="project" value="UniProtKB-SubCell"/>
</dbReference>
<evidence type="ECO:0000256" key="4">
    <source>
        <dbReference type="ARBA" id="ARBA00022692"/>
    </source>
</evidence>
<feature type="transmembrane region" description="Helical" evidence="7">
    <location>
        <begin position="282"/>
        <end position="301"/>
    </location>
</feature>
<dbReference type="SUPFAM" id="SSF103473">
    <property type="entry name" value="MFS general substrate transporter"/>
    <property type="match status" value="1"/>
</dbReference>
<organism evidence="9 10">
    <name type="scientific">Candidatus Methylobacter titanis</name>
    <dbReference type="NCBI Taxonomy" id="3053457"/>
    <lineage>
        <taxon>Bacteria</taxon>
        <taxon>Pseudomonadati</taxon>
        <taxon>Pseudomonadota</taxon>
        <taxon>Gammaproteobacteria</taxon>
        <taxon>Methylococcales</taxon>
        <taxon>Methylococcaceae</taxon>
        <taxon>Methylobacter</taxon>
    </lineage>
</organism>
<dbReference type="PANTHER" id="PTHR23517">
    <property type="entry name" value="RESISTANCE PROTEIN MDTM, PUTATIVE-RELATED-RELATED"/>
    <property type="match status" value="1"/>
</dbReference>
<dbReference type="EMBL" id="JAQSDF010000032">
    <property type="protein sequence ID" value="MDI1231557.1"/>
    <property type="molecule type" value="Genomic_DNA"/>
</dbReference>
<comment type="caution">
    <text evidence="9">The sequence shown here is derived from an EMBL/GenBank/DDBJ whole genome shotgun (WGS) entry which is preliminary data.</text>
</comment>
<evidence type="ECO:0000256" key="1">
    <source>
        <dbReference type="ARBA" id="ARBA00004651"/>
    </source>
</evidence>
<dbReference type="AlphaFoldDB" id="A0AA43Q6X1"/>
<comment type="subcellular location">
    <subcellularLocation>
        <location evidence="1">Cell membrane</location>
        <topology evidence="1">Multi-pass membrane protein</topology>
    </subcellularLocation>
</comment>
<feature type="domain" description="Major facilitator superfamily (MFS) profile" evidence="8">
    <location>
        <begin position="15"/>
        <end position="394"/>
    </location>
</feature>
<feature type="transmembrane region" description="Helical" evidence="7">
    <location>
        <begin position="20"/>
        <end position="41"/>
    </location>
</feature>
<gene>
    <name evidence="9" type="ORF">PSU93_10440</name>
</gene>